<evidence type="ECO:0000313" key="1">
    <source>
        <dbReference type="EMBL" id="QNT92011.1"/>
    </source>
</evidence>
<dbReference type="AlphaFoldDB" id="A0A7H1PVD1"/>
<evidence type="ECO:0000313" key="2">
    <source>
        <dbReference type="Proteomes" id="UP000516422"/>
    </source>
</evidence>
<reference evidence="1 2" key="1">
    <citation type="submission" date="2020-04" db="EMBL/GenBank/DDBJ databases">
        <title>Characterization and engineering of Streptomyces griseofuscus DSM40191 as a potential heterologous host for expression of BGCs.</title>
        <authorList>
            <person name="Gren T."/>
            <person name="Whitford C.M."/>
            <person name="Mohite O.S."/>
            <person name="Joergensen T.S."/>
            <person name="Nielsen J.B."/>
            <person name="Lee S.Y."/>
            <person name="Weber T."/>
        </authorList>
    </citation>
    <scope>NUCLEOTIDE SEQUENCE [LARGE SCALE GENOMIC DNA]</scope>
    <source>
        <strain evidence="1 2">DSM 40191</strain>
    </source>
</reference>
<proteinExistence type="predicted"/>
<dbReference type="InterPro" id="IPR036821">
    <property type="entry name" value="Peptide_deformylase_sf"/>
</dbReference>
<organism evidence="1 2">
    <name type="scientific">Streptomyces griseofuscus</name>
    <dbReference type="NCBI Taxonomy" id="146922"/>
    <lineage>
        <taxon>Bacteria</taxon>
        <taxon>Bacillati</taxon>
        <taxon>Actinomycetota</taxon>
        <taxon>Actinomycetes</taxon>
        <taxon>Kitasatosporales</taxon>
        <taxon>Streptomycetaceae</taxon>
        <taxon>Streptomyces</taxon>
    </lineage>
</organism>
<sequence length="41" mass="4753">MEATTLSDEITTTVYERGLARPIHHELDHLDGLLYTTRMHD</sequence>
<evidence type="ECO:0008006" key="3">
    <source>
        <dbReference type="Google" id="ProtNLM"/>
    </source>
</evidence>
<name>A0A7H1PVD1_9ACTN</name>
<gene>
    <name evidence="1" type="ORF">HEP81_01682</name>
</gene>
<protein>
    <recommendedName>
        <fullName evidence="3">Peptide deformylase</fullName>
    </recommendedName>
</protein>
<dbReference type="KEGG" id="sgf:HEP81_01682"/>
<dbReference type="EMBL" id="CP051006">
    <property type="protein sequence ID" value="QNT92011.1"/>
    <property type="molecule type" value="Genomic_DNA"/>
</dbReference>
<accession>A0A7H1PVD1</accession>
<dbReference type="Gene3D" id="3.90.45.10">
    <property type="entry name" value="Peptide deformylase"/>
    <property type="match status" value="1"/>
</dbReference>
<dbReference type="Proteomes" id="UP000516422">
    <property type="component" value="Chromosome"/>
</dbReference>
<dbReference type="SUPFAM" id="SSF56420">
    <property type="entry name" value="Peptide deformylase"/>
    <property type="match status" value="1"/>
</dbReference>